<dbReference type="Proteomes" id="UP000887013">
    <property type="component" value="Unassembled WGS sequence"/>
</dbReference>
<feature type="non-terminal residue" evidence="1">
    <location>
        <position position="55"/>
    </location>
</feature>
<organism evidence="1 2">
    <name type="scientific">Nephila pilipes</name>
    <name type="common">Giant wood spider</name>
    <name type="synonym">Nephila maculata</name>
    <dbReference type="NCBI Taxonomy" id="299642"/>
    <lineage>
        <taxon>Eukaryota</taxon>
        <taxon>Metazoa</taxon>
        <taxon>Ecdysozoa</taxon>
        <taxon>Arthropoda</taxon>
        <taxon>Chelicerata</taxon>
        <taxon>Arachnida</taxon>
        <taxon>Araneae</taxon>
        <taxon>Araneomorphae</taxon>
        <taxon>Entelegynae</taxon>
        <taxon>Araneoidea</taxon>
        <taxon>Nephilidae</taxon>
        <taxon>Nephila</taxon>
    </lineage>
</organism>
<dbReference type="AlphaFoldDB" id="A0A8X6UGL1"/>
<evidence type="ECO:0000313" key="1">
    <source>
        <dbReference type="EMBL" id="GFU17779.1"/>
    </source>
</evidence>
<gene>
    <name evidence="1" type="ORF">NPIL_101831</name>
</gene>
<evidence type="ECO:0000313" key="2">
    <source>
        <dbReference type="Proteomes" id="UP000887013"/>
    </source>
</evidence>
<accession>A0A8X6UGL1</accession>
<reference evidence="1" key="1">
    <citation type="submission" date="2020-08" db="EMBL/GenBank/DDBJ databases">
        <title>Multicomponent nature underlies the extraordinary mechanical properties of spider dragline silk.</title>
        <authorList>
            <person name="Kono N."/>
            <person name="Nakamura H."/>
            <person name="Mori M."/>
            <person name="Yoshida Y."/>
            <person name="Ohtoshi R."/>
            <person name="Malay A.D."/>
            <person name="Moran D.A.P."/>
            <person name="Tomita M."/>
            <person name="Numata K."/>
            <person name="Arakawa K."/>
        </authorList>
    </citation>
    <scope>NUCLEOTIDE SEQUENCE</scope>
</reference>
<proteinExistence type="predicted"/>
<name>A0A8X6UGL1_NEPPI</name>
<comment type="caution">
    <text evidence="1">The sequence shown here is derived from an EMBL/GenBank/DDBJ whole genome shotgun (WGS) entry which is preliminary data.</text>
</comment>
<dbReference type="EMBL" id="BMAW01080013">
    <property type="protein sequence ID" value="GFU17779.1"/>
    <property type="molecule type" value="Genomic_DNA"/>
</dbReference>
<protein>
    <submittedName>
        <fullName evidence="1">Uncharacterized protein</fullName>
    </submittedName>
</protein>
<sequence>MTNYPVPLLSLFSEKQIIGSYRIQWECHMIDAAGDVVSHLPLPSAFLVYKSVYET</sequence>
<keyword evidence="2" id="KW-1185">Reference proteome</keyword>